<sequence length="625" mass="71831">MAIFSGVTVDLSVIFTNVYIMAYLVSRIISNILIRICSMRTRMTPIKLPVWSRIMFHGISAVYAVMLLVRIEHLLGNIDIGMNVTLEDLCVQVYLCVLMFGCVEEFTATTTNRKVIKATFSSPILLAADMVQAINGTTSLKLDLLRVTLRYCVVENLLVQLIELIDKRNLRFLSSLLVEFFRTFTILKIMIREENGYEFGSTFAYGQFLNFFWPATLFILTYIPYQVAKLVRWDPFENNSKIKTQRNASKLQYYMFFEGLKSTLNFTGSESVEELLVTYLNRLCNIFFFDKQSVQNEMEELQLPNKISHSYVISGYLNPIKGAPEDVIKGDVTDNDGKAPVSGVEKAFSILPFYSPLLFANVKTIKSVISWIFMKVRSFYKTTEDIESTEEKRKNDLNKVDFNSYITEKNYYKFLTKPITNAIPQPNKNVENILPLLLPEEDNSEDYVPDNDELDDDDYDENITDDNEHDDSNEDKEKSNSSRISNNDLQKELVSLITPLPEEVETLDGMTWNTSVWTRYKYRDSLNQCLTRNKYSELNPDGVLTEAFIERVSHNANKIHTHEDLEGELDLSCVICKVNTRKIVLWPCRCLAICDECRVSLGTRGFKKCACCNTNIEAYSKLNIV</sequence>
<dbReference type="CGD" id="CAL0126827">
    <property type="gene designation" value="CAGL0A03344g"/>
</dbReference>
<accession>Q6FY80</accession>
<evidence type="ECO:0008006" key="6">
    <source>
        <dbReference type="Google" id="ProtNLM"/>
    </source>
</evidence>
<keyword evidence="2" id="KW-0812">Transmembrane</keyword>
<organism evidence="4 5">
    <name type="scientific">Candida glabrata (strain ATCC 2001 / BCRC 20586 / JCM 3761 / NBRC 0622 / NRRL Y-65 / CBS 138)</name>
    <name type="common">Yeast</name>
    <name type="synonym">Nakaseomyces glabratus</name>
    <dbReference type="NCBI Taxonomy" id="284593"/>
    <lineage>
        <taxon>Eukaryota</taxon>
        <taxon>Fungi</taxon>
        <taxon>Dikarya</taxon>
        <taxon>Ascomycota</taxon>
        <taxon>Saccharomycotina</taxon>
        <taxon>Saccharomycetes</taxon>
        <taxon>Saccharomycetales</taxon>
        <taxon>Saccharomycetaceae</taxon>
        <taxon>Nakaseomyces</taxon>
    </lineage>
</organism>
<dbReference type="VEuPathDB" id="FungiDB:CAGL0A03344g"/>
<evidence type="ECO:0000256" key="1">
    <source>
        <dbReference type="SAM" id="MobiDB-lite"/>
    </source>
</evidence>
<feature type="compositionally biased region" description="Acidic residues" evidence="1">
    <location>
        <begin position="440"/>
        <end position="474"/>
    </location>
</feature>
<dbReference type="Pfam" id="PF13920">
    <property type="entry name" value="zf-C3HC4_3"/>
    <property type="match status" value="1"/>
</dbReference>
<keyword evidence="2" id="KW-1133">Transmembrane helix</keyword>
<feature type="transmembrane region" description="Helical" evidence="2">
    <location>
        <begin position="12"/>
        <end position="34"/>
    </location>
</feature>
<protein>
    <recommendedName>
        <fullName evidence="6">Protein ASI3</fullName>
    </recommendedName>
</protein>
<proteinExistence type="predicted"/>
<name>Q6FY80_CANGA</name>
<feature type="region of interest" description="Disordered" evidence="1">
    <location>
        <begin position="440"/>
        <end position="485"/>
    </location>
</feature>
<dbReference type="GO" id="GO:0006511">
    <property type="term" value="P:ubiquitin-dependent protein catabolic process"/>
    <property type="evidence" value="ECO:0007669"/>
    <property type="project" value="TreeGrafter"/>
</dbReference>
<evidence type="ECO:0000313" key="3">
    <source>
        <dbReference type="CGD" id="CAL0126827"/>
    </source>
</evidence>
<keyword evidence="5" id="KW-1185">Reference proteome</keyword>
<dbReference type="PANTHER" id="PTHR22696:SF1">
    <property type="entry name" value="E3 UBIQUITIN-PROTEIN LIGASE RNF26"/>
    <property type="match status" value="1"/>
</dbReference>
<dbReference type="GO" id="GO:0061630">
    <property type="term" value="F:ubiquitin protein ligase activity"/>
    <property type="evidence" value="ECO:0007669"/>
    <property type="project" value="TreeGrafter"/>
</dbReference>
<dbReference type="eggNOG" id="ENOG502S2K4">
    <property type="taxonomic scope" value="Eukaryota"/>
</dbReference>
<gene>
    <name evidence="3 4" type="ordered locus">CAGL0A03344g</name>
</gene>
<evidence type="ECO:0000256" key="2">
    <source>
        <dbReference type="SAM" id="Phobius"/>
    </source>
</evidence>
<feature type="transmembrane region" description="Helical" evidence="2">
    <location>
        <begin position="54"/>
        <end position="71"/>
    </location>
</feature>
<dbReference type="KEGG" id="cgr:2886377"/>
<dbReference type="GO" id="GO:0016567">
    <property type="term" value="P:protein ubiquitination"/>
    <property type="evidence" value="ECO:0007669"/>
    <property type="project" value="TreeGrafter"/>
</dbReference>
<dbReference type="Proteomes" id="UP000002428">
    <property type="component" value="Chromosome A"/>
</dbReference>
<dbReference type="Gene3D" id="3.30.40.10">
    <property type="entry name" value="Zinc/RING finger domain, C3HC4 (zinc finger)"/>
    <property type="match status" value="1"/>
</dbReference>
<dbReference type="EMBL" id="CR380947">
    <property type="protein sequence ID" value="CAG57806.1"/>
    <property type="molecule type" value="Genomic_DNA"/>
</dbReference>
<evidence type="ECO:0000313" key="5">
    <source>
        <dbReference type="Proteomes" id="UP000002428"/>
    </source>
</evidence>
<dbReference type="InParanoid" id="Q6FY80"/>
<evidence type="ECO:0000313" key="4">
    <source>
        <dbReference type="EMBL" id="CAG57806.1"/>
    </source>
</evidence>
<dbReference type="FunCoup" id="Q6FY80">
    <property type="interactions" value="32"/>
</dbReference>
<dbReference type="CDD" id="cd16616">
    <property type="entry name" value="mRING-HC-C4C4_Asi1p-like"/>
    <property type="match status" value="1"/>
</dbReference>
<keyword evidence="2" id="KW-0472">Membrane</keyword>
<dbReference type="HOGENOM" id="CLU_026112_0_0_1"/>
<dbReference type="AlphaFoldDB" id="Q6FY80"/>
<reference evidence="4 5" key="1">
    <citation type="journal article" date="2004" name="Nature">
        <title>Genome evolution in yeasts.</title>
        <authorList>
            <consortium name="Genolevures"/>
            <person name="Dujon B."/>
            <person name="Sherman D."/>
            <person name="Fischer G."/>
            <person name="Durrens P."/>
            <person name="Casaregola S."/>
            <person name="Lafontaine I."/>
            <person name="de Montigny J."/>
            <person name="Marck C."/>
            <person name="Neuveglise C."/>
            <person name="Talla E."/>
            <person name="Goffard N."/>
            <person name="Frangeul L."/>
            <person name="Aigle M."/>
            <person name="Anthouard V."/>
            <person name="Babour A."/>
            <person name="Barbe V."/>
            <person name="Barnay S."/>
            <person name="Blanchin S."/>
            <person name="Beckerich J.M."/>
            <person name="Beyne E."/>
            <person name="Bleykasten C."/>
            <person name="Boisrame A."/>
            <person name="Boyer J."/>
            <person name="Cattolico L."/>
            <person name="Confanioleri F."/>
            <person name="de Daruvar A."/>
            <person name="Despons L."/>
            <person name="Fabre E."/>
            <person name="Fairhead C."/>
            <person name="Ferry-Dumazet H."/>
            <person name="Groppi A."/>
            <person name="Hantraye F."/>
            <person name="Hennequin C."/>
            <person name="Jauniaux N."/>
            <person name="Joyet P."/>
            <person name="Kachouri R."/>
            <person name="Kerrest A."/>
            <person name="Koszul R."/>
            <person name="Lemaire M."/>
            <person name="Lesur I."/>
            <person name="Ma L."/>
            <person name="Muller H."/>
            <person name="Nicaud J.M."/>
            <person name="Nikolski M."/>
            <person name="Oztas S."/>
            <person name="Ozier-Kalogeropoulos O."/>
            <person name="Pellenz S."/>
            <person name="Potier S."/>
            <person name="Richard G.F."/>
            <person name="Straub M.L."/>
            <person name="Suleau A."/>
            <person name="Swennene D."/>
            <person name="Tekaia F."/>
            <person name="Wesolowski-Louvel M."/>
            <person name="Westhof E."/>
            <person name="Wirth B."/>
            <person name="Zeniou-Meyer M."/>
            <person name="Zivanovic I."/>
            <person name="Bolotin-Fukuhara M."/>
            <person name="Thierry A."/>
            <person name="Bouchier C."/>
            <person name="Caudron B."/>
            <person name="Scarpelli C."/>
            <person name="Gaillardin C."/>
            <person name="Weissenbach J."/>
            <person name="Wincker P."/>
            <person name="Souciet J.L."/>
        </authorList>
    </citation>
    <scope>NUCLEOTIDE SEQUENCE [LARGE SCALE GENOMIC DNA]</scope>
    <source>
        <strain evidence="5">ATCC 2001 / BCRC 20586 / JCM 3761 / NBRC 0622 / NRRL Y-65 / CBS 138</strain>
    </source>
</reference>
<dbReference type="InterPro" id="IPR013083">
    <property type="entry name" value="Znf_RING/FYVE/PHD"/>
</dbReference>
<dbReference type="PANTHER" id="PTHR22696">
    <property type="entry name" value="E3 UBIQUITIN-PROTEIN LIGASE RNF26"/>
    <property type="match status" value="1"/>
</dbReference>